<evidence type="ECO:0000259" key="6">
    <source>
        <dbReference type="PROSITE" id="PS50235"/>
    </source>
</evidence>
<dbReference type="SUPFAM" id="SSF54001">
    <property type="entry name" value="Cysteine proteinases"/>
    <property type="match status" value="1"/>
</dbReference>
<dbReference type="PROSITE" id="PS50235">
    <property type="entry name" value="USP_3"/>
    <property type="match status" value="1"/>
</dbReference>
<keyword evidence="3" id="KW-0378">Hydrolase</keyword>
<dbReference type="PROSITE" id="PS00973">
    <property type="entry name" value="USP_2"/>
    <property type="match status" value="1"/>
</dbReference>
<dbReference type="InterPro" id="IPR038765">
    <property type="entry name" value="Papain-like_cys_pep_sf"/>
</dbReference>
<evidence type="ECO:0000313" key="8">
    <source>
        <dbReference type="Proteomes" id="UP000267096"/>
    </source>
</evidence>
<dbReference type="Gene3D" id="3.40.250.10">
    <property type="entry name" value="Rhodanese-like domain"/>
    <property type="match status" value="1"/>
</dbReference>
<dbReference type="InterPro" id="IPR050185">
    <property type="entry name" value="Ub_carboxyl-term_hydrolase"/>
</dbReference>
<keyword evidence="3" id="KW-0788">Thiol protease</keyword>
<feature type="transmembrane region" description="Helical" evidence="5">
    <location>
        <begin position="544"/>
        <end position="562"/>
    </location>
</feature>
<accession>A0A0M3K0G0</accession>
<evidence type="ECO:0000256" key="1">
    <source>
        <dbReference type="ARBA" id="ARBA00000707"/>
    </source>
</evidence>
<keyword evidence="8" id="KW-1185">Reference proteome</keyword>
<dbReference type="PANTHER" id="PTHR21646:SF91">
    <property type="entry name" value="USP DOMAIN-CONTAINING PROTEIN"/>
    <property type="match status" value="1"/>
</dbReference>
<feature type="domain" description="USP" evidence="6">
    <location>
        <begin position="504"/>
        <end position="883"/>
    </location>
</feature>
<dbReference type="InterPro" id="IPR001394">
    <property type="entry name" value="Peptidase_C19_UCH"/>
</dbReference>
<dbReference type="PROSITE" id="PS00972">
    <property type="entry name" value="USP_1"/>
    <property type="match status" value="1"/>
</dbReference>
<proteinExistence type="inferred from homology"/>
<dbReference type="Pfam" id="PF00443">
    <property type="entry name" value="UCH"/>
    <property type="match status" value="1"/>
</dbReference>
<name>A0A0M3K0G0_ANISI</name>
<feature type="region of interest" description="Disordered" evidence="4">
    <location>
        <begin position="362"/>
        <end position="424"/>
    </location>
</feature>
<feature type="compositionally biased region" description="Low complexity" evidence="4">
    <location>
        <begin position="407"/>
        <end position="424"/>
    </location>
</feature>
<dbReference type="GO" id="GO:0006508">
    <property type="term" value="P:proteolysis"/>
    <property type="evidence" value="ECO:0007669"/>
    <property type="project" value="UniProtKB-KW"/>
</dbReference>
<keyword evidence="5" id="KW-0472">Membrane</keyword>
<keyword evidence="5" id="KW-0812">Transmembrane</keyword>
<dbReference type="PANTHER" id="PTHR21646">
    <property type="entry name" value="UBIQUITIN CARBOXYL-TERMINAL HYDROLASE"/>
    <property type="match status" value="1"/>
</dbReference>
<dbReference type="SUPFAM" id="SSF140856">
    <property type="entry name" value="USP8 N-terminal domain-like"/>
    <property type="match status" value="1"/>
</dbReference>
<dbReference type="EC" id="3.4.19.12" evidence="3"/>
<organism evidence="9">
    <name type="scientific">Anisakis simplex</name>
    <name type="common">Herring worm</name>
    <dbReference type="NCBI Taxonomy" id="6269"/>
    <lineage>
        <taxon>Eukaryota</taxon>
        <taxon>Metazoa</taxon>
        <taxon>Ecdysozoa</taxon>
        <taxon>Nematoda</taxon>
        <taxon>Chromadorea</taxon>
        <taxon>Rhabditida</taxon>
        <taxon>Spirurina</taxon>
        <taxon>Ascaridomorpha</taxon>
        <taxon>Ascaridoidea</taxon>
        <taxon>Anisakidae</taxon>
        <taxon>Anisakis</taxon>
        <taxon>Anisakis simplex complex</taxon>
    </lineage>
</organism>
<evidence type="ECO:0000313" key="7">
    <source>
        <dbReference type="EMBL" id="VDK50417.1"/>
    </source>
</evidence>
<dbReference type="InterPro" id="IPR018200">
    <property type="entry name" value="USP_CS"/>
</dbReference>
<reference evidence="7 8" key="2">
    <citation type="submission" date="2018-11" db="EMBL/GenBank/DDBJ databases">
        <authorList>
            <consortium name="Pathogen Informatics"/>
        </authorList>
    </citation>
    <scope>NUCLEOTIDE SEQUENCE [LARGE SCALE GENOMIC DNA]</scope>
</reference>
<evidence type="ECO:0000256" key="3">
    <source>
        <dbReference type="RuleBase" id="RU366025"/>
    </source>
</evidence>
<evidence type="ECO:0000256" key="2">
    <source>
        <dbReference type="ARBA" id="ARBA00009085"/>
    </source>
</evidence>
<keyword evidence="3" id="KW-0645">Protease</keyword>
<dbReference type="EMBL" id="UYRR01031479">
    <property type="protein sequence ID" value="VDK50417.1"/>
    <property type="molecule type" value="Genomic_DNA"/>
</dbReference>
<keyword evidence="5" id="KW-1133">Transmembrane helix</keyword>
<keyword evidence="3" id="KW-0833">Ubl conjugation pathway</keyword>
<dbReference type="WBParaSite" id="ASIM_0001429501-mRNA-1">
    <property type="protein sequence ID" value="ASIM_0001429501-mRNA-1"/>
    <property type="gene ID" value="ASIM_0001429501"/>
</dbReference>
<dbReference type="OrthoDB" id="292964at2759"/>
<dbReference type="Gene3D" id="1.20.58.80">
    <property type="entry name" value="Phosphotransferase system, lactose/cellobiose-type IIA subunit"/>
    <property type="match status" value="1"/>
</dbReference>
<evidence type="ECO:0000256" key="4">
    <source>
        <dbReference type="SAM" id="MobiDB-lite"/>
    </source>
</evidence>
<sequence length="885" mass="100869">MVHDHSGSMNRLVDLNYNSLEALKTACELVPKQKLIIERLPSVRFVVIPKKFLFVHKTLSYGAFSHVERLFDEASLKQREGDEEQSYQLLSRMGVISQLLISKNDFKQFKSTPDGRRFYDLFKTCISRMRELEESLEKRYELKEVEELYRKKEMHQNETTAAISKMVSATNGTTNQQPKLSEIQPESDIGFTITPRQLVRFAESNHQVLIIDYRSVQDSFIKYENVDRVLLAHVPSDAVVPGLLICLFLFSYNTTLRLRRAPVFLDGGFDNWKLHYPMFTSDRRSAKRIFCNINDQSEFAKAVAEFKKGWYEFVCDGCWEWLDKAFTLASEKSILMMVSYGSNVHLNIQSLQYPDLLHREKPPTAPTAAAAVPSTPAVPTRPEPPDSSSAAHQQMIYPSMNAEARPSEPAFRPSAAAPSAPSKNASGIATAPSVLLIRHPLTTYVQLFPTEALNRISRQDVRCKVCDKDVYFSDDVHRLLFLYDSMTKSIQSGAHSKRVNAGYTGLYNLGNTCFMNATLQALFNTRYLKNIFTRDKFAGFVNRFVILFCFFFDSFICFILIFRDGICELFLSMLEHSRSFQELSCFRGNKMGTSGVISAAFSALMDAVWSGAYSAIRPQQFLVGFVWELKIVSILVAVQRPVSFEQNYTGENLFEEAADYERRSKKFSSSPVNDIFGCQTVSELQCNTCGSQSVTFEEMTQLSIEIPSGRGTPTLMECINAHFEPVVCFSITGHFIFIVLSLILDRSCKWNCPTCKTLQVSTRRTRIWRLPKILVSVVHLKRFSFGANGWEKNDSLVHFNCLPLDVGDVVHKDIRKKYPSRSNCFSLYAVTRHSGRLNSGHYTSVVHNEQTKEWLYFDDECVTSINPDSICNKNAFILYFKSHNL</sequence>
<dbReference type="InterPro" id="IPR036873">
    <property type="entry name" value="Rhodanese-like_dom_sf"/>
</dbReference>
<reference evidence="9" key="1">
    <citation type="submission" date="2017-02" db="UniProtKB">
        <authorList>
            <consortium name="WormBaseParasite"/>
        </authorList>
    </citation>
    <scope>IDENTIFICATION</scope>
</reference>
<evidence type="ECO:0000313" key="9">
    <source>
        <dbReference type="WBParaSite" id="ASIM_0001429501-mRNA-1"/>
    </source>
</evidence>
<dbReference type="AlphaFoldDB" id="A0A0M3K0G0"/>
<protein>
    <recommendedName>
        <fullName evidence="3">Ubiquitin carboxyl-terminal hydrolase</fullName>
        <ecNumber evidence="3">3.4.19.12</ecNumber>
    </recommendedName>
</protein>
<dbReference type="Proteomes" id="UP000267096">
    <property type="component" value="Unassembled WGS sequence"/>
</dbReference>
<dbReference type="Gene3D" id="3.90.70.10">
    <property type="entry name" value="Cysteine proteinases"/>
    <property type="match status" value="1"/>
</dbReference>
<comment type="similarity">
    <text evidence="2 3">Belongs to the peptidase C19 family.</text>
</comment>
<dbReference type="GO" id="GO:0004843">
    <property type="term" value="F:cysteine-type deubiquitinase activity"/>
    <property type="evidence" value="ECO:0007669"/>
    <property type="project" value="UniProtKB-UniRule"/>
</dbReference>
<dbReference type="GO" id="GO:0016579">
    <property type="term" value="P:protein deubiquitination"/>
    <property type="evidence" value="ECO:0007669"/>
    <property type="project" value="InterPro"/>
</dbReference>
<feature type="transmembrane region" description="Helical" evidence="5">
    <location>
        <begin position="230"/>
        <end position="250"/>
    </location>
</feature>
<feature type="compositionally biased region" description="Low complexity" evidence="4">
    <location>
        <begin position="366"/>
        <end position="380"/>
    </location>
</feature>
<comment type="catalytic activity">
    <reaction evidence="1 3">
        <text>Thiol-dependent hydrolysis of ester, thioester, amide, peptide and isopeptide bonds formed by the C-terminal Gly of ubiquitin (a 76-residue protein attached to proteins as an intracellular targeting signal).</text>
        <dbReference type="EC" id="3.4.19.12"/>
    </reaction>
</comment>
<dbReference type="InterPro" id="IPR028889">
    <property type="entry name" value="USP"/>
</dbReference>
<evidence type="ECO:0000256" key="5">
    <source>
        <dbReference type="SAM" id="Phobius"/>
    </source>
</evidence>
<gene>
    <name evidence="7" type="ORF">ASIM_LOCUS13723</name>
</gene>